<sequence length="374" mass="44261">MVDIRNIVVLMYIIIGYMTSISILVRSDDVFLILFGTLLLAHVLCWSGYMHHELCHYSVFEKRKWNIYFGRLLDWLNGACYWPFEELREQHVKHHVYKVDYDTASGIICQLQANSFFNNILLWSEYFYIPSHAFIIHWRSVLAPWWSKERKSMRLRTVLILMIRTIYFFILYYLRDPLVLVCYFIAYSISIQIIRFTDAFSHTYEVVPVDTPRKYQSKMYDMSHTYTIEFETNEQTSKIVKLLAQFIHVGVFLNFNFHNQHHYSTQKKWFELGSSFITNDNFIEDNQDENVDDQNNQPNKQEITTHQSNSGSLCGVPKNHYTISLSAALRAFHIHRLKRIYGDPGKPFYDPISKIISLDNYYGVADASVLVLEL</sequence>
<evidence type="ECO:0000313" key="4">
    <source>
        <dbReference type="EMBL" id="CAF1353384.1"/>
    </source>
</evidence>
<keyword evidence="2" id="KW-0812">Transmembrane</keyword>
<reference evidence="5" key="1">
    <citation type="submission" date="2021-02" db="EMBL/GenBank/DDBJ databases">
        <authorList>
            <person name="Nowell W R."/>
        </authorList>
    </citation>
    <scope>NUCLEOTIDE SEQUENCE</scope>
</reference>
<evidence type="ECO:0000256" key="2">
    <source>
        <dbReference type="SAM" id="Phobius"/>
    </source>
</evidence>
<evidence type="ECO:0000259" key="3">
    <source>
        <dbReference type="Pfam" id="PF00487"/>
    </source>
</evidence>
<dbReference type="EMBL" id="CAJOAY010004186">
    <property type="protein sequence ID" value="CAF4058666.1"/>
    <property type="molecule type" value="Genomic_DNA"/>
</dbReference>
<feature type="transmembrane region" description="Helical" evidence="2">
    <location>
        <begin position="31"/>
        <end position="49"/>
    </location>
</feature>
<feature type="domain" description="Fatty acid desaturase" evidence="3">
    <location>
        <begin position="32"/>
        <end position="273"/>
    </location>
</feature>
<evidence type="ECO:0000256" key="1">
    <source>
        <dbReference type="SAM" id="MobiDB-lite"/>
    </source>
</evidence>
<keyword evidence="2" id="KW-1133">Transmembrane helix</keyword>
<dbReference type="Pfam" id="PF00487">
    <property type="entry name" value="FA_desaturase"/>
    <property type="match status" value="1"/>
</dbReference>
<name>A0A819SB67_9BILA</name>
<evidence type="ECO:0000313" key="5">
    <source>
        <dbReference type="EMBL" id="CAF4058666.1"/>
    </source>
</evidence>
<feature type="transmembrane region" description="Helical" evidence="2">
    <location>
        <begin position="7"/>
        <end position="25"/>
    </location>
</feature>
<feature type="transmembrane region" description="Helical" evidence="2">
    <location>
        <begin position="155"/>
        <end position="172"/>
    </location>
</feature>
<dbReference type="GO" id="GO:0006629">
    <property type="term" value="P:lipid metabolic process"/>
    <property type="evidence" value="ECO:0007669"/>
    <property type="project" value="InterPro"/>
</dbReference>
<dbReference type="OrthoDB" id="10479148at2759"/>
<gene>
    <name evidence="5" type="ORF">OKA104_LOCUS33242</name>
    <name evidence="4" type="ORF">VCS650_LOCUS33896</name>
</gene>
<feature type="region of interest" description="Disordered" evidence="1">
    <location>
        <begin position="287"/>
        <end position="311"/>
    </location>
</feature>
<feature type="compositionally biased region" description="Polar residues" evidence="1">
    <location>
        <begin position="298"/>
        <end position="311"/>
    </location>
</feature>
<protein>
    <recommendedName>
        <fullName evidence="3">Fatty acid desaturase domain-containing protein</fullName>
    </recommendedName>
</protein>
<keyword evidence="2" id="KW-0472">Membrane</keyword>
<dbReference type="Proteomes" id="UP000663891">
    <property type="component" value="Unassembled WGS sequence"/>
</dbReference>
<proteinExistence type="predicted"/>
<evidence type="ECO:0000313" key="6">
    <source>
        <dbReference type="Proteomes" id="UP000663881"/>
    </source>
</evidence>
<dbReference type="Proteomes" id="UP000663881">
    <property type="component" value="Unassembled WGS sequence"/>
</dbReference>
<accession>A0A819SB67</accession>
<dbReference type="CDD" id="cd01060">
    <property type="entry name" value="Membrane-FADS-like"/>
    <property type="match status" value="1"/>
</dbReference>
<dbReference type="AlphaFoldDB" id="A0A819SB67"/>
<dbReference type="EMBL" id="CAJNON010000682">
    <property type="protein sequence ID" value="CAF1353384.1"/>
    <property type="molecule type" value="Genomic_DNA"/>
</dbReference>
<organism evidence="5 6">
    <name type="scientific">Adineta steineri</name>
    <dbReference type="NCBI Taxonomy" id="433720"/>
    <lineage>
        <taxon>Eukaryota</taxon>
        <taxon>Metazoa</taxon>
        <taxon>Spiralia</taxon>
        <taxon>Gnathifera</taxon>
        <taxon>Rotifera</taxon>
        <taxon>Eurotatoria</taxon>
        <taxon>Bdelloidea</taxon>
        <taxon>Adinetida</taxon>
        <taxon>Adinetidae</taxon>
        <taxon>Adineta</taxon>
    </lineage>
</organism>
<dbReference type="InterPro" id="IPR005804">
    <property type="entry name" value="FA_desaturase_dom"/>
</dbReference>
<comment type="caution">
    <text evidence="5">The sequence shown here is derived from an EMBL/GenBank/DDBJ whole genome shotgun (WGS) entry which is preliminary data.</text>
</comment>